<sequence length="57" mass="6430">MVLEKGQKPDAAQATQLLYDLCKANKVRKAVRVMEMMVSYTFLVSNLCRRGNIGHAM</sequence>
<evidence type="ECO:0000313" key="1">
    <source>
        <dbReference type="EMBL" id="GMN33878.1"/>
    </source>
</evidence>
<dbReference type="EMBL" id="BTGU01003549">
    <property type="protein sequence ID" value="GMN33878.1"/>
    <property type="molecule type" value="Genomic_DNA"/>
</dbReference>
<proteinExistence type="predicted"/>
<dbReference type="Proteomes" id="UP001187192">
    <property type="component" value="Unassembled WGS sequence"/>
</dbReference>
<dbReference type="Gene3D" id="1.25.40.10">
    <property type="entry name" value="Tetratricopeptide repeat domain"/>
    <property type="match status" value="1"/>
</dbReference>
<organism evidence="1 2">
    <name type="scientific">Ficus carica</name>
    <name type="common">Common fig</name>
    <dbReference type="NCBI Taxonomy" id="3494"/>
    <lineage>
        <taxon>Eukaryota</taxon>
        <taxon>Viridiplantae</taxon>
        <taxon>Streptophyta</taxon>
        <taxon>Embryophyta</taxon>
        <taxon>Tracheophyta</taxon>
        <taxon>Spermatophyta</taxon>
        <taxon>Magnoliopsida</taxon>
        <taxon>eudicotyledons</taxon>
        <taxon>Gunneridae</taxon>
        <taxon>Pentapetalae</taxon>
        <taxon>rosids</taxon>
        <taxon>fabids</taxon>
        <taxon>Rosales</taxon>
        <taxon>Moraceae</taxon>
        <taxon>Ficeae</taxon>
        <taxon>Ficus</taxon>
    </lineage>
</organism>
<evidence type="ECO:0000313" key="2">
    <source>
        <dbReference type="Proteomes" id="UP001187192"/>
    </source>
</evidence>
<dbReference type="Gramene" id="FCD_00026723-RA">
    <property type="protein sequence ID" value="FCD_00026723-RA:cds"/>
    <property type="gene ID" value="FCD_00026723"/>
</dbReference>
<keyword evidence="2" id="KW-1185">Reference proteome</keyword>
<name>A0AA88CT44_FICCA</name>
<dbReference type="AlphaFoldDB" id="A0AA88CT44"/>
<accession>A0AA88CT44</accession>
<gene>
    <name evidence="1" type="ORF">TIFTF001_044844</name>
</gene>
<evidence type="ECO:0008006" key="3">
    <source>
        <dbReference type="Google" id="ProtNLM"/>
    </source>
</evidence>
<comment type="caution">
    <text evidence="1">The sequence shown here is derived from an EMBL/GenBank/DDBJ whole genome shotgun (WGS) entry which is preliminary data.</text>
</comment>
<reference evidence="1" key="1">
    <citation type="submission" date="2023-07" db="EMBL/GenBank/DDBJ databases">
        <title>draft genome sequence of fig (Ficus carica).</title>
        <authorList>
            <person name="Takahashi T."/>
            <person name="Nishimura K."/>
        </authorList>
    </citation>
    <scope>NUCLEOTIDE SEQUENCE</scope>
</reference>
<dbReference type="InterPro" id="IPR011990">
    <property type="entry name" value="TPR-like_helical_dom_sf"/>
</dbReference>
<protein>
    <recommendedName>
        <fullName evidence="3">Pentatricopeptide repeat-containing protein</fullName>
    </recommendedName>
</protein>